<dbReference type="GO" id="GO:0000166">
    <property type="term" value="F:nucleotide binding"/>
    <property type="evidence" value="ECO:0007669"/>
    <property type="project" value="UniProtKB-KW"/>
</dbReference>
<dbReference type="CDD" id="cd00077">
    <property type="entry name" value="HDc"/>
    <property type="match status" value="1"/>
</dbReference>
<evidence type="ECO:0000313" key="11">
    <source>
        <dbReference type="EMBL" id="HIY26108.1"/>
    </source>
</evidence>
<evidence type="ECO:0000256" key="6">
    <source>
        <dbReference type="ARBA" id="ARBA00022741"/>
    </source>
</evidence>
<dbReference type="Pfam" id="PF13735">
    <property type="entry name" value="tRNA_NucTran2_2"/>
    <property type="match status" value="1"/>
</dbReference>
<evidence type="ECO:0000313" key="12">
    <source>
        <dbReference type="Proteomes" id="UP000823915"/>
    </source>
</evidence>
<proteinExistence type="inferred from homology"/>
<evidence type="ECO:0000256" key="8">
    <source>
        <dbReference type="ARBA" id="ARBA00022884"/>
    </source>
</evidence>
<dbReference type="SUPFAM" id="SSF81891">
    <property type="entry name" value="Poly A polymerase C-terminal region-like"/>
    <property type="match status" value="1"/>
</dbReference>
<dbReference type="InterPro" id="IPR043519">
    <property type="entry name" value="NT_sf"/>
</dbReference>
<evidence type="ECO:0000256" key="4">
    <source>
        <dbReference type="ARBA" id="ARBA00022695"/>
    </source>
</evidence>
<comment type="similarity">
    <text evidence="9">Belongs to the tRNA nucleotidyltransferase/poly(A) polymerase family.</text>
</comment>
<dbReference type="GO" id="GO:0000049">
    <property type="term" value="F:tRNA binding"/>
    <property type="evidence" value="ECO:0007669"/>
    <property type="project" value="TreeGrafter"/>
</dbReference>
<evidence type="ECO:0000256" key="5">
    <source>
        <dbReference type="ARBA" id="ARBA00022723"/>
    </source>
</evidence>
<protein>
    <submittedName>
        <fullName evidence="11">HD domain-containing protein</fullName>
    </submittedName>
</protein>
<evidence type="ECO:0000256" key="3">
    <source>
        <dbReference type="ARBA" id="ARBA00022694"/>
    </source>
</evidence>
<evidence type="ECO:0000256" key="1">
    <source>
        <dbReference type="ARBA" id="ARBA00001946"/>
    </source>
</evidence>
<dbReference type="Gene3D" id="3.30.460.10">
    <property type="entry name" value="Beta Polymerase, domain 2"/>
    <property type="match status" value="1"/>
</dbReference>
<dbReference type="Proteomes" id="UP000823915">
    <property type="component" value="Unassembled WGS sequence"/>
</dbReference>
<keyword evidence="6" id="KW-0547">Nucleotide-binding</keyword>
<dbReference type="PANTHER" id="PTHR46173">
    <property type="entry name" value="CCA TRNA NUCLEOTIDYLTRANSFERASE 1, MITOCHONDRIAL"/>
    <property type="match status" value="1"/>
</dbReference>
<comment type="caution">
    <text evidence="11">The sequence shown here is derived from an EMBL/GenBank/DDBJ whole genome shotgun (WGS) entry which is preliminary data.</text>
</comment>
<name>A0A9D2BZG6_9FIRM</name>
<evidence type="ECO:0000256" key="9">
    <source>
        <dbReference type="RuleBase" id="RU003953"/>
    </source>
</evidence>
<dbReference type="EMBL" id="DXDU01000049">
    <property type="protein sequence ID" value="HIY26108.1"/>
    <property type="molecule type" value="Genomic_DNA"/>
</dbReference>
<keyword evidence="8 9" id="KW-0694">RNA-binding</keyword>
<reference evidence="11" key="1">
    <citation type="journal article" date="2021" name="PeerJ">
        <title>Extensive microbial diversity within the chicken gut microbiome revealed by metagenomics and culture.</title>
        <authorList>
            <person name="Gilroy R."/>
            <person name="Ravi A."/>
            <person name="Getino M."/>
            <person name="Pursley I."/>
            <person name="Horton D.L."/>
            <person name="Alikhan N.F."/>
            <person name="Baker D."/>
            <person name="Gharbi K."/>
            <person name="Hall N."/>
            <person name="Watson M."/>
            <person name="Adriaenssens E.M."/>
            <person name="Foster-Nyarko E."/>
            <person name="Jarju S."/>
            <person name="Secka A."/>
            <person name="Antonio M."/>
            <person name="Oren A."/>
            <person name="Chaudhuri R.R."/>
            <person name="La Ragione R."/>
            <person name="Hildebrand F."/>
            <person name="Pallen M.J."/>
        </authorList>
    </citation>
    <scope>NUCLEOTIDE SEQUENCE</scope>
    <source>
        <strain evidence="11">1282</strain>
    </source>
</reference>
<evidence type="ECO:0000256" key="2">
    <source>
        <dbReference type="ARBA" id="ARBA00022679"/>
    </source>
</evidence>
<keyword evidence="2 9" id="KW-0808">Transferase</keyword>
<dbReference type="CDD" id="cd05398">
    <property type="entry name" value="NT_ClassII-CCAase"/>
    <property type="match status" value="1"/>
</dbReference>
<dbReference type="GO" id="GO:0046872">
    <property type="term" value="F:metal ion binding"/>
    <property type="evidence" value="ECO:0007669"/>
    <property type="project" value="UniProtKB-KW"/>
</dbReference>
<gene>
    <name evidence="11" type="ORF">H9838_02935</name>
</gene>
<dbReference type="GO" id="GO:0008033">
    <property type="term" value="P:tRNA processing"/>
    <property type="evidence" value="ECO:0007669"/>
    <property type="project" value="UniProtKB-KW"/>
</dbReference>
<dbReference type="SUPFAM" id="SSF81301">
    <property type="entry name" value="Nucleotidyltransferase"/>
    <property type="match status" value="1"/>
</dbReference>
<sequence length="449" mass="49798">MAQRFSPPPWAREALDRLEQAGFEAWFVGGCVRDSLLGQTPGDWDVATSALPEETAACFAGLPQVDAGKKHGTVAVVLSGQLVEITTYRVDGAYSDSRHPDGVAFSPRLEDDLSRRDFTVNAMAWHPRRGLVDPFGGREDLSRRMLRCVGDPRRRFGEDALRVLRCLRFASQLGFSVQRETGRALWEFEGPLLTLSAERVREELTKLLCGENAPQVLREYSGVFFPLLPELEPMCGCTQETPYHCYTVWEHTLHVVEKAPRTPTLRWAALLHDSGKPPAKFFEGGVAHFYGHAKLSAQRAESLLARLRFSTRDRERVVSLVAAHSQALPFSEKRLKKLLSAQGPQWVGELLDLMAADNSGKQPGIGPGRLAQVAQARSLVEEILRREDCLSLKALAVKGGDLLDLGCPPGPLVGEILRRLLDQVLEGSLPNDREALLKRARSLLRKKMG</sequence>
<dbReference type="InterPro" id="IPR002646">
    <property type="entry name" value="PolA_pol_head_dom"/>
</dbReference>
<dbReference type="GO" id="GO:0016779">
    <property type="term" value="F:nucleotidyltransferase activity"/>
    <property type="evidence" value="ECO:0007669"/>
    <property type="project" value="UniProtKB-KW"/>
</dbReference>
<dbReference type="Pfam" id="PF12627">
    <property type="entry name" value="PolyA_pol_RNAbd"/>
    <property type="match status" value="1"/>
</dbReference>
<dbReference type="Pfam" id="PF01743">
    <property type="entry name" value="PolyA_pol"/>
    <property type="match status" value="1"/>
</dbReference>
<comment type="cofactor">
    <cofactor evidence="1">
        <name>Mg(2+)</name>
        <dbReference type="ChEBI" id="CHEBI:18420"/>
    </cofactor>
</comment>
<feature type="domain" description="HD/PDEase" evidence="10">
    <location>
        <begin position="244"/>
        <end position="415"/>
    </location>
</feature>
<dbReference type="InterPro" id="IPR032810">
    <property type="entry name" value="CCA-adding_enz_C"/>
</dbReference>
<organism evidence="11 12">
    <name type="scientific">Candidatus Acutalibacter pullistercoris</name>
    <dbReference type="NCBI Taxonomy" id="2838418"/>
    <lineage>
        <taxon>Bacteria</taxon>
        <taxon>Bacillati</taxon>
        <taxon>Bacillota</taxon>
        <taxon>Clostridia</taxon>
        <taxon>Eubacteriales</taxon>
        <taxon>Acutalibacteraceae</taxon>
        <taxon>Acutalibacter</taxon>
    </lineage>
</organism>
<evidence type="ECO:0000256" key="7">
    <source>
        <dbReference type="ARBA" id="ARBA00022842"/>
    </source>
</evidence>
<dbReference type="InterPro" id="IPR032828">
    <property type="entry name" value="PolyA_RNA-bd"/>
</dbReference>
<evidence type="ECO:0000259" key="10">
    <source>
        <dbReference type="SMART" id="SM00471"/>
    </source>
</evidence>
<accession>A0A9D2BZG6</accession>
<dbReference type="AlphaFoldDB" id="A0A9D2BZG6"/>
<keyword evidence="4" id="KW-0548">Nucleotidyltransferase</keyword>
<dbReference type="Gene3D" id="1.10.3090.10">
    <property type="entry name" value="cca-adding enzyme, domain 2"/>
    <property type="match status" value="1"/>
</dbReference>
<reference evidence="11" key="2">
    <citation type="submission" date="2021-04" db="EMBL/GenBank/DDBJ databases">
        <authorList>
            <person name="Gilroy R."/>
        </authorList>
    </citation>
    <scope>NUCLEOTIDE SEQUENCE</scope>
    <source>
        <strain evidence="11">1282</strain>
    </source>
</reference>
<keyword evidence="7" id="KW-0460">Magnesium</keyword>
<dbReference type="InterPro" id="IPR003607">
    <property type="entry name" value="HD/PDEase_dom"/>
</dbReference>
<keyword evidence="3" id="KW-0819">tRNA processing</keyword>
<dbReference type="Gene3D" id="1.10.246.80">
    <property type="match status" value="1"/>
</dbReference>
<keyword evidence="5" id="KW-0479">Metal-binding</keyword>
<dbReference type="SMART" id="SM00471">
    <property type="entry name" value="HDc"/>
    <property type="match status" value="1"/>
</dbReference>
<dbReference type="PANTHER" id="PTHR46173:SF1">
    <property type="entry name" value="CCA TRNA NUCLEOTIDYLTRANSFERASE 1, MITOCHONDRIAL"/>
    <property type="match status" value="1"/>
</dbReference>
<dbReference type="InterPro" id="IPR050264">
    <property type="entry name" value="Bact_CCA-adding_enz_type3_sf"/>
</dbReference>